<keyword evidence="2" id="KW-0521">NADP</keyword>
<evidence type="ECO:0000256" key="4">
    <source>
        <dbReference type="PIRSR" id="PIRSR000097-1"/>
    </source>
</evidence>
<accession>A0A3R9QFW5</accession>
<evidence type="ECO:0000256" key="1">
    <source>
        <dbReference type="ARBA" id="ARBA00007905"/>
    </source>
</evidence>
<gene>
    <name evidence="8" type="ORF">D7Z54_30755</name>
</gene>
<protein>
    <submittedName>
        <fullName evidence="8">Aldo/keto reductase</fullName>
    </submittedName>
</protein>
<name>A0A3R9QFW5_9BACI</name>
<evidence type="ECO:0000256" key="3">
    <source>
        <dbReference type="ARBA" id="ARBA00023002"/>
    </source>
</evidence>
<feature type="active site" description="Proton donor" evidence="4">
    <location>
        <position position="53"/>
    </location>
</feature>
<organism evidence="8 9">
    <name type="scientific">Salibacterium salarium</name>
    <dbReference type="NCBI Taxonomy" id="284579"/>
    <lineage>
        <taxon>Bacteria</taxon>
        <taxon>Bacillati</taxon>
        <taxon>Bacillota</taxon>
        <taxon>Bacilli</taxon>
        <taxon>Bacillales</taxon>
        <taxon>Bacillaceae</taxon>
    </lineage>
</organism>
<dbReference type="Proteomes" id="UP000275076">
    <property type="component" value="Unassembled WGS sequence"/>
</dbReference>
<dbReference type="AlphaFoldDB" id="A0A3R9QFW5"/>
<dbReference type="FunFam" id="3.20.20.100:FF:000015">
    <property type="entry name" value="Oxidoreductase, aldo/keto reductase family"/>
    <property type="match status" value="1"/>
</dbReference>
<proteinExistence type="inferred from homology"/>
<dbReference type="InterPro" id="IPR036812">
    <property type="entry name" value="NAD(P)_OxRdtase_dom_sf"/>
</dbReference>
<evidence type="ECO:0000256" key="6">
    <source>
        <dbReference type="PIRSR" id="PIRSR000097-3"/>
    </source>
</evidence>
<dbReference type="Gene3D" id="3.20.20.100">
    <property type="entry name" value="NADP-dependent oxidoreductase domain"/>
    <property type="match status" value="1"/>
</dbReference>
<dbReference type="PRINTS" id="PR00069">
    <property type="entry name" value="ALDKETRDTASE"/>
</dbReference>
<feature type="domain" description="NADP-dependent oxidoreductase" evidence="7">
    <location>
        <begin position="30"/>
        <end position="261"/>
    </location>
</feature>
<dbReference type="InterPro" id="IPR018170">
    <property type="entry name" value="Aldo/ket_reductase_CS"/>
</dbReference>
<dbReference type="OrthoDB" id="9804790at2"/>
<dbReference type="PROSITE" id="PS00062">
    <property type="entry name" value="ALDOKETO_REDUCTASE_2"/>
    <property type="match status" value="1"/>
</dbReference>
<comment type="caution">
    <text evidence="8">The sequence shown here is derived from an EMBL/GenBank/DDBJ whole genome shotgun (WGS) entry which is preliminary data.</text>
</comment>
<evidence type="ECO:0000256" key="5">
    <source>
        <dbReference type="PIRSR" id="PIRSR000097-2"/>
    </source>
</evidence>
<dbReference type="RefSeq" id="WP_125562358.1">
    <property type="nucleotide sequence ID" value="NZ_RBVX01000062.1"/>
</dbReference>
<sequence length="278" mass="31557">MSIQTSVQKLANGVEMPWVGLGVFQAEAGNEVKRAVKSALEAGYRSIDTASFYGNEKSVGEAIKESDIPVEDIFITTKVWNDEQGFNETLEAFERSREKLGVDVIDLYLIHWPVPGKYKETWGALEKLYEEGKVRAIGVSNFTEEHLENVMKTAKVNPMVNQVEFHPRLFQKGLLEYCQNHDIQLEAWRPLGKGDLLGEDVVERIAQKHGKTPAQVLIRWSVENKVITIPKSVTPERIKANAQVFDFSLDVEDLQAIDGMNENKRYGYHPDDFPYDKV</sequence>
<dbReference type="Pfam" id="PF00248">
    <property type="entry name" value="Aldo_ket_red"/>
    <property type="match status" value="1"/>
</dbReference>
<dbReference type="InterPro" id="IPR023210">
    <property type="entry name" value="NADP_OxRdtase_dom"/>
</dbReference>
<evidence type="ECO:0000313" key="9">
    <source>
        <dbReference type="Proteomes" id="UP000275076"/>
    </source>
</evidence>
<comment type="similarity">
    <text evidence="1">Belongs to the aldo/keto reductase family.</text>
</comment>
<evidence type="ECO:0000256" key="2">
    <source>
        <dbReference type="ARBA" id="ARBA00022857"/>
    </source>
</evidence>
<dbReference type="PANTHER" id="PTHR43827:SF3">
    <property type="entry name" value="NADP-DEPENDENT OXIDOREDUCTASE DOMAIN-CONTAINING PROTEIN"/>
    <property type="match status" value="1"/>
</dbReference>
<keyword evidence="3" id="KW-0560">Oxidoreductase</keyword>
<feature type="site" description="Lowers pKa of active site Tyr" evidence="6">
    <location>
        <position position="78"/>
    </location>
</feature>
<evidence type="ECO:0000259" key="7">
    <source>
        <dbReference type="Pfam" id="PF00248"/>
    </source>
</evidence>
<dbReference type="EMBL" id="RBVX01000062">
    <property type="protein sequence ID" value="RSL29540.1"/>
    <property type="molecule type" value="Genomic_DNA"/>
</dbReference>
<reference evidence="8 9" key="1">
    <citation type="submission" date="2018-10" db="EMBL/GenBank/DDBJ databases">
        <title>Draft genome sequence of Bacillus salarius IM0101, isolated from a hypersaline soil in Inner Mongolia, China.</title>
        <authorList>
            <person name="Yamprayoonswat W."/>
            <person name="Boonvisut S."/>
            <person name="Jumpathong W."/>
            <person name="Sittihan S."/>
            <person name="Ruangsuj P."/>
            <person name="Wanthongcharoen S."/>
            <person name="Thongpramul N."/>
            <person name="Pimmason S."/>
            <person name="Yu B."/>
            <person name="Yasawong M."/>
        </authorList>
    </citation>
    <scope>NUCLEOTIDE SEQUENCE [LARGE SCALE GENOMIC DNA]</scope>
    <source>
        <strain evidence="8 9">IM0101</strain>
    </source>
</reference>
<evidence type="ECO:0000313" key="8">
    <source>
        <dbReference type="EMBL" id="RSL29540.1"/>
    </source>
</evidence>
<dbReference type="PROSITE" id="PS00798">
    <property type="entry name" value="ALDOKETO_REDUCTASE_1"/>
    <property type="match status" value="1"/>
</dbReference>
<keyword evidence="9" id="KW-1185">Reference proteome</keyword>
<dbReference type="InterPro" id="IPR020471">
    <property type="entry name" value="AKR"/>
</dbReference>
<feature type="binding site" evidence="5">
    <location>
        <position position="111"/>
    </location>
    <ligand>
        <name>substrate</name>
    </ligand>
</feature>
<dbReference type="PROSITE" id="PS00063">
    <property type="entry name" value="ALDOKETO_REDUCTASE_3"/>
    <property type="match status" value="1"/>
</dbReference>
<dbReference type="PIRSF" id="PIRSF000097">
    <property type="entry name" value="AKR"/>
    <property type="match status" value="1"/>
</dbReference>
<dbReference type="SUPFAM" id="SSF51430">
    <property type="entry name" value="NAD(P)-linked oxidoreductase"/>
    <property type="match status" value="1"/>
</dbReference>
<dbReference type="PANTHER" id="PTHR43827">
    <property type="entry name" value="2,5-DIKETO-D-GLUCONIC ACID REDUCTASE"/>
    <property type="match status" value="1"/>
</dbReference>
<dbReference type="GO" id="GO:0016616">
    <property type="term" value="F:oxidoreductase activity, acting on the CH-OH group of donors, NAD or NADP as acceptor"/>
    <property type="evidence" value="ECO:0007669"/>
    <property type="project" value="UniProtKB-ARBA"/>
</dbReference>